<evidence type="ECO:0000259" key="19">
    <source>
        <dbReference type="Pfam" id="PF00361"/>
    </source>
</evidence>
<keyword evidence="8 18" id="KW-0812">Transmembrane</keyword>
<geneLocation type="mitochondrion" evidence="20"/>
<keyword evidence="13 18" id="KW-0520">NAD</keyword>
<keyword evidence="7 18" id="KW-0679">Respiratory chain</keyword>
<comment type="function">
    <text evidence="1">Core subunit of the mitochondrial membrane respiratory chain NADH dehydrogenase (Complex I) that is believed to belong to the minimal assembly required for catalysis. Complex I functions in the transfer of electrons from NADH to the respiratory chain. The immediate electron acceptor for the enzyme is believed to be ubiquinone.</text>
</comment>
<dbReference type="EMBL" id="JX412730">
    <property type="protein sequence ID" value="ALO76154.1"/>
    <property type="molecule type" value="Genomic_DNA"/>
</dbReference>
<feature type="transmembrane region" description="Helical" evidence="18">
    <location>
        <begin position="237"/>
        <end position="259"/>
    </location>
</feature>
<comment type="similarity">
    <text evidence="3 18">Belongs to the complex I subunit 2 family.</text>
</comment>
<feature type="domain" description="NADH:quinone oxidoreductase/Mrp antiporter transmembrane" evidence="19">
    <location>
        <begin position="23"/>
        <end position="284"/>
    </location>
</feature>
<evidence type="ECO:0000256" key="10">
    <source>
        <dbReference type="ARBA" id="ARBA00022967"/>
    </source>
</evidence>
<feature type="transmembrane region" description="Helical" evidence="18">
    <location>
        <begin position="148"/>
        <end position="166"/>
    </location>
</feature>
<evidence type="ECO:0000256" key="5">
    <source>
        <dbReference type="ARBA" id="ARBA00021008"/>
    </source>
</evidence>
<dbReference type="PANTHER" id="PTHR46552:SF1">
    <property type="entry name" value="NADH-UBIQUINONE OXIDOREDUCTASE CHAIN 2"/>
    <property type="match status" value="1"/>
</dbReference>
<keyword evidence="9 18" id="KW-0999">Mitochondrion inner membrane</keyword>
<dbReference type="PANTHER" id="PTHR46552">
    <property type="entry name" value="NADH-UBIQUINONE OXIDOREDUCTASE CHAIN 2"/>
    <property type="match status" value="1"/>
</dbReference>
<feature type="transmembrane region" description="Helical" evidence="18">
    <location>
        <begin position="124"/>
        <end position="142"/>
    </location>
</feature>
<reference evidence="20" key="1">
    <citation type="submission" date="2012-06" db="EMBL/GenBank/DDBJ databases">
        <title>Mitogenomics of the Coleoptera under dense taxon sampling.</title>
        <authorList>
            <person name="Timmermans M.J.T.N."/>
            <person name="Lim J."/>
            <person name="Dodsworth S."/>
            <person name="Haran J."/>
            <person name="Ahrens D."/>
            <person name="Bocak L."/>
            <person name="London A."/>
            <person name="Culverwell L."/>
            <person name="Vogler A.P."/>
        </authorList>
    </citation>
    <scope>NUCLEOTIDE SEQUENCE</scope>
</reference>
<dbReference type="GO" id="GO:0005743">
    <property type="term" value="C:mitochondrial inner membrane"/>
    <property type="evidence" value="ECO:0007669"/>
    <property type="project" value="UniProtKB-SubCell"/>
</dbReference>
<comment type="subcellular location">
    <subcellularLocation>
        <location evidence="2 18">Mitochondrion inner membrane</location>
        <topology evidence="2 18">Multi-pass membrane protein</topology>
    </subcellularLocation>
</comment>
<proteinExistence type="inferred from homology"/>
<organism evidence="20">
    <name type="scientific">Anobiinae sp. GENSP01</name>
    <dbReference type="NCBI Taxonomy" id="1205538"/>
    <lineage>
        <taxon>Eukaryota</taxon>
        <taxon>Metazoa</taxon>
        <taxon>Ecdysozoa</taxon>
        <taxon>Arthropoda</taxon>
        <taxon>Hexapoda</taxon>
        <taxon>Insecta</taxon>
        <taxon>Pterygota</taxon>
        <taxon>Neoptera</taxon>
        <taxon>Endopterygota</taxon>
        <taxon>Coleoptera</taxon>
        <taxon>Polyphaga</taxon>
        <taxon>Bostrichiformia</taxon>
        <taxon>Ptinidae</taxon>
        <taxon>Anobiinae</taxon>
    </lineage>
</organism>
<evidence type="ECO:0000256" key="3">
    <source>
        <dbReference type="ARBA" id="ARBA00007012"/>
    </source>
</evidence>
<feature type="transmembrane region" description="Helical" evidence="18">
    <location>
        <begin position="91"/>
        <end position="112"/>
    </location>
</feature>
<evidence type="ECO:0000256" key="17">
    <source>
        <dbReference type="ARBA" id="ARBA00049551"/>
    </source>
</evidence>
<evidence type="ECO:0000256" key="16">
    <source>
        <dbReference type="ARBA" id="ARBA00023136"/>
    </source>
</evidence>
<evidence type="ECO:0000256" key="11">
    <source>
        <dbReference type="ARBA" id="ARBA00022982"/>
    </source>
</evidence>
<protein>
    <recommendedName>
        <fullName evidence="5 18">NADH-ubiquinone oxidoreductase chain 2</fullName>
        <ecNumber evidence="4 18">7.1.1.2</ecNumber>
    </recommendedName>
</protein>
<sequence>MMKMFKILFLNTLVIGTLIAISSYSWMGMWIGLEINLLSIIPLMSSNKISYSSESSLKYFMTQSLASTIFLFSIIMMYMNLDIIPMSKSTYMMMMNFSLLTKMGAAPFHFWFPEIMNGLDWFNSFLILTWQKIAPMMILFTNLYSLKLMYIVILSSMIIGGVMGLNQMSIRKILAYSSINHMGWMLAALMTNFFTWLIYFTIYSLISLMLIIMFHNSSIMNFNQLILNQKFNTMEKFSINLNLLSMGGLPPFLGFFPKWLVINQLSENKMITILIFMVLLTLITLFYYIRLIISSLSLNYTQISFQMNLNNLSFIFYFTNFLNLLGLMIMILLFKYI</sequence>
<comment type="catalytic activity">
    <reaction evidence="17 18">
        <text>a ubiquinone + NADH + 5 H(+)(in) = a ubiquinol + NAD(+) + 4 H(+)(out)</text>
        <dbReference type="Rhea" id="RHEA:29091"/>
        <dbReference type="Rhea" id="RHEA-COMP:9565"/>
        <dbReference type="Rhea" id="RHEA-COMP:9566"/>
        <dbReference type="ChEBI" id="CHEBI:15378"/>
        <dbReference type="ChEBI" id="CHEBI:16389"/>
        <dbReference type="ChEBI" id="CHEBI:17976"/>
        <dbReference type="ChEBI" id="CHEBI:57540"/>
        <dbReference type="ChEBI" id="CHEBI:57945"/>
        <dbReference type="EC" id="7.1.1.2"/>
    </reaction>
</comment>
<evidence type="ECO:0000256" key="12">
    <source>
        <dbReference type="ARBA" id="ARBA00022989"/>
    </source>
</evidence>
<feature type="transmembrane region" description="Helical" evidence="18">
    <location>
        <begin position="271"/>
        <end position="293"/>
    </location>
</feature>
<feature type="transmembrane region" description="Helical" evidence="18">
    <location>
        <begin position="314"/>
        <end position="334"/>
    </location>
</feature>
<evidence type="ECO:0000256" key="7">
    <source>
        <dbReference type="ARBA" id="ARBA00022660"/>
    </source>
</evidence>
<evidence type="ECO:0000256" key="13">
    <source>
        <dbReference type="ARBA" id="ARBA00023027"/>
    </source>
</evidence>
<gene>
    <name evidence="20" type="primary">nad2</name>
</gene>
<keyword evidence="12 18" id="KW-1133">Transmembrane helix</keyword>
<dbReference type="AlphaFoldDB" id="A0A0S2MN67"/>
<dbReference type="PRINTS" id="PR01436">
    <property type="entry name" value="NADHDHGNASE2"/>
</dbReference>
<keyword evidence="6" id="KW-0813">Transport</keyword>
<feature type="transmembrane region" description="Helical" evidence="18">
    <location>
        <begin position="196"/>
        <end position="216"/>
    </location>
</feature>
<evidence type="ECO:0000256" key="14">
    <source>
        <dbReference type="ARBA" id="ARBA00023075"/>
    </source>
</evidence>
<dbReference type="Pfam" id="PF00361">
    <property type="entry name" value="Proton_antipo_M"/>
    <property type="match status" value="1"/>
</dbReference>
<accession>A0A0S2MN67</accession>
<feature type="transmembrane region" description="Helical" evidence="18">
    <location>
        <begin position="59"/>
        <end position="79"/>
    </location>
</feature>
<dbReference type="InterPro" id="IPR001750">
    <property type="entry name" value="ND/Mrp_TM"/>
</dbReference>
<evidence type="ECO:0000256" key="1">
    <source>
        <dbReference type="ARBA" id="ARBA00003257"/>
    </source>
</evidence>
<comment type="function">
    <text evidence="18">Core subunit of the mitochondrial membrane respiratory chain NADH dehydrogenase (Complex I) which catalyzes electron transfer from NADH through the respiratory chain, using ubiquinone as an electron acceptor. Essential for the catalytic activity and assembly of complex I.</text>
</comment>
<evidence type="ECO:0000256" key="15">
    <source>
        <dbReference type="ARBA" id="ARBA00023128"/>
    </source>
</evidence>
<evidence type="ECO:0000256" key="4">
    <source>
        <dbReference type="ARBA" id="ARBA00012944"/>
    </source>
</evidence>
<dbReference type="GO" id="GO:0006120">
    <property type="term" value="P:mitochondrial electron transport, NADH to ubiquinone"/>
    <property type="evidence" value="ECO:0007669"/>
    <property type="project" value="InterPro"/>
</dbReference>
<evidence type="ECO:0000256" key="2">
    <source>
        <dbReference type="ARBA" id="ARBA00004448"/>
    </source>
</evidence>
<dbReference type="EC" id="7.1.1.2" evidence="4 18"/>
<evidence type="ECO:0000256" key="8">
    <source>
        <dbReference type="ARBA" id="ARBA00022692"/>
    </source>
</evidence>
<name>A0A0S2MN67_9COLE</name>
<keyword evidence="14 18" id="KW-0830">Ubiquinone</keyword>
<keyword evidence="15 18" id="KW-0496">Mitochondrion</keyword>
<evidence type="ECO:0000313" key="20">
    <source>
        <dbReference type="EMBL" id="ALO76154.1"/>
    </source>
</evidence>
<keyword evidence="16 18" id="KW-0472">Membrane</keyword>
<dbReference type="InterPro" id="IPR003917">
    <property type="entry name" value="NADH_UbQ_OxRdtase_chain2"/>
</dbReference>
<keyword evidence="11 18" id="KW-0249">Electron transport</keyword>
<keyword evidence="10 18" id="KW-1278">Translocase</keyword>
<evidence type="ECO:0000256" key="9">
    <source>
        <dbReference type="ARBA" id="ARBA00022792"/>
    </source>
</evidence>
<dbReference type="InterPro" id="IPR050175">
    <property type="entry name" value="Complex_I_Subunit_2"/>
</dbReference>
<evidence type="ECO:0000256" key="18">
    <source>
        <dbReference type="RuleBase" id="RU003403"/>
    </source>
</evidence>
<evidence type="ECO:0000256" key="6">
    <source>
        <dbReference type="ARBA" id="ARBA00022448"/>
    </source>
</evidence>
<dbReference type="GO" id="GO:0008137">
    <property type="term" value="F:NADH dehydrogenase (ubiquinone) activity"/>
    <property type="evidence" value="ECO:0007669"/>
    <property type="project" value="UniProtKB-EC"/>
</dbReference>